<feature type="chain" id="PRO_5038972072" description="Lipoprotein" evidence="2">
    <location>
        <begin position="18"/>
        <end position="169"/>
    </location>
</feature>
<proteinExistence type="predicted"/>
<evidence type="ECO:0000313" key="3">
    <source>
        <dbReference type="EMBL" id="MUN40364.1"/>
    </source>
</evidence>
<gene>
    <name evidence="3" type="ORF">GNZ18_27750</name>
</gene>
<evidence type="ECO:0000256" key="1">
    <source>
        <dbReference type="SAM" id="MobiDB-lite"/>
    </source>
</evidence>
<evidence type="ECO:0000256" key="2">
    <source>
        <dbReference type="SAM" id="SignalP"/>
    </source>
</evidence>
<dbReference type="Proteomes" id="UP000432015">
    <property type="component" value="Unassembled WGS sequence"/>
</dbReference>
<name>A0A7K1L7F9_9ACTN</name>
<keyword evidence="4" id="KW-1185">Reference proteome</keyword>
<protein>
    <recommendedName>
        <fullName evidence="5">Lipoprotein</fullName>
    </recommendedName>
</protein>
<dbReference type="EMBL" id="WOFH01000011">
    <property type="protein sequence ID" value="MUN40364.1"/>
    <property type="molecule type" value="Genomic_DNA"/>
</dbReference>
<feature type="region of interest" description="Disordered" evidence="1">
    <location>
        <begin position="29"/>
        <end position="76"/>
    </location>
</feature>
<accession>A0A7K1L7F9</accession>
<dbReference type="PROSITE" id="PS51257">
    <property type="entry name" value="PROKAR_LIPOPROTEIN"/>
    <property type="match status" value="1"/>
</dbReference>
<evidence type="ECO:0008006" key="5">
    <source>
        <dbReference type="Google" id="ProtNLM"/>
    </source>
</evidence>
<keyword evidence="2" id="KW-0732">Signal</keyword>
<evidence type="ECO:0000313" key="4">
    <source>
        <dbReference type="Proteomes" id="UP000432015"/>
    </source>
</evidence>
<sequence length="169" mass="17028">MSARVLVLLTTTAAALALTGCGSDTHLASAAPTPGGHPVVDAPAAQPDPDSPEAGPGKPKTKPKGNPKAAAAEAKDGTDLGACLDATCEVEVSDGQEIPLDGRHGADSIAVKVRGDQVTFTMRNKGSKATTTQWLIGSNAVGGTSVFNGIRLTPRKGPDGKVIVDISHD</sequence>
<feature type="signal peptide" evidence="2">
    <location>
        <begin position="1"/>
        <end position="17"/>
    </location>
</feature>
<organism evidence="3 4">
    <name type="scientific">Actinomadura litoris</name>
    <dbReference type="NCBI Taxonomy" id="2678616"/>
    <lineage>
        <taxon>Bacteria</taxon>
        <taxon>Bacillati</taxon>
        <taxon>Actinomycetota</taxon>
        <taxon>Actinomycetes</taxon>
        <taxon>Streptosporangiales</taxon>
        <taxon>Thermomonosporaceae</taxon>
        <taxon>Actinomadura</taxon>
    </lineage>
</organism>
<feature type="compositionally biased region" description="Low complexity" evidence="1">
    <location>
        <begin position="41"/>
        <end position="58"/>
    </location>
</feature>
<dbReference type="RefSeq" id="WP_156219518.1">
    <property type="nucleotide sequence ID" value="NZ_WOFH01000011.1"/>
</dbReference>
<dbReference type="AlphaFoldDB" id="A0A7K1L7F9"/>
<comment type="caution">
    <text evidence="3">The sequence shown here is derived from an EMBL/GenBank/DDBJ whole genome shotgun (WGS) entry which is preliminary data.</text>
</comment>
<reference evidence="3 4" key="1">
    <citation type="submission" date="2019-11" db="EMBL/GenBank/DDBJ databases">
        <authorList>
            <person name="Cao P."/>
        </authorList>
    </citation>
    <scope>NUCLEOTIDE SEQUENCE [LARGE SCALE GENOMIC DNA]</scope>
    <source>
        <strain evidence="3 4">NEAU-AAG5</strain>
    </source>
</reference>